<feature type="domain" description="Ig-like" evidence="4">
    <location>
        <begin position="113"/>
        <end position="196"/>
    </location>
</feature>
<dbReference type="PROSITE" id="PS50835">
    <property type="entry name" value="IG_LIKE"/>
    <property type="match status" value="1"/>
</dbReference>
<organism evidence="6 7">
    <name type="scientific">Plutella xylostella</name>
    <name type="common">Diamondback moth</name>
    <name type="synonym">Plutella maculipennis</name>
    <dbReference type="NCBI Taxonomy" id="51655"/>
    <lineage>
        <taxon>Eukaryota</taxon>
        <taxon>Metazoa</taxon>
        <taxon>Ecdysozoa</taxon>
        <taxon>Arthropoda</taxon>
        <taxon>Hexapoda</taxon>
        <taxon>Insecta</taxon>
        <taxon>Pterygota</taxon>
        <taxon>Neoptera</taxon>
        <taxon>Endopterygota</taxon>
        <taxon>Lepidoptera</taxon>
        <taxon>Glossata</taxon>
        <taxon>Ditrysia</taxon>
        <taxon>Yponomeutoidea</taxon>
        <taxon>Plutellidae</taxon>
        <taxon>Plutella</taxon>
    </lineage>
</organism>
<dbReference type="Gene3D" id="2.60.40.10">
    <property type="entry name" value="Immunoglobulins"/>
    <property type="match status" value="4"/>
</dbReference>
<dbReference type="InterPro" id="IPR003599">
    <property type="entry name" value="Ig_sub"/>
</dbReference>
<dbReference type="InterPro" id="IPR050958">
    <property type="entry name" value="Cell_Adh-Cytoskel_Orgn"/>
</dbReference>
<dbReference type="CDD" id="cd00096">
    <property type="entry name" value="Ig"/>
    <property type="match status" value="2"/>
</dbReference>
<dbReference type="Pfam" id="PF13927">
    <property type="entry name" value="Ig_3"/>
    <property type="match status" value="1"/>
</dbReference>
<dbReference type="GO" id="GO:0030424">
    <property type="term" value="C:axon"/>
    <property type="evidence" value="ECO:0007669"/>
    <property type="project" value="TreeGrafter"/>
</dbReference>
<evidence type="ECO:0000259" key="4">
    <source>
        <dbReference type="PROSITE" id="PS50835"/>
    </source>
</evidence>
<proteinExistence type="predicted"/>
<feature type="region of interest" description="Disordered" evidence="3">
    <location>
        <begin position="434"/>
        <end position="453"/>
    </location>
</feature>
<accession>A0A8S4ELB3</accession>
<dbReference type="InterPro" id="IPR013098">
    <property type="entry name" value="Ig_I-set"/>
</dbReference>
<evidence type="ECO:0000256" key="1">
    <source>
        <dbReference type="ARBA" id="ARBA00022737"/>
    </source>
</evidence>
<evidence type="ECO:0000256" key="2">
    <source>
        <dbReference type="ARBA" id="ARBA00023319"/>
    </source>
</evidence>
<dbReference type="Proteomes" id="UP000653454">
    <property type="component" value="Unassembled WGS sequence"/>
</dbReference>
<dbReference type="GO" id="GO:0008046">
    <property type="term" value="F:axon guidance receptor activity"/>
    <property type="evidence" value="ECO:0007669"/>
    <property type="project" value="TreeGrafter"/>
</dbReference>
<dbReference type="EMBL" id="CAJHNJ030000018">
    <property type="protein sequence ID" value="CAG9116379.1"/>
    <property type="molecule type" value="Genomic_DNA"/>
</dbReference>
<evidence type="ECO:0000313" key="6">
    <source>
        <dbReference type="EMBL" id="CAG9116379.1"/>
    </source>
</evidence>
<dbReference type="AlphaFoldDB" id="A0A8S4ELB3"/>
<dbReference type="InterPro" id="IPR036179">
    <property type="entry name" value="Ig-like_dom_sf"/>
</dbReference>
<dbReference type="SUPFAM" id="SSF48726">
    <property type="entry name" value="Immunoglobulin"/>
    <property type="match status" value="3"/>
</dbReference>
<dbReference type="Pfam" id="PF07679">
    <property type="entry name" value="I-set"/>
    <property type="match status" value="1"/>
</dbReference>
<sequence>MQVIKKKERRKKEERKKERGKEVFFLSSFFDLPPNLPPYPPDPPHVRWYRGSDLLLDSAAVQPAARARLLPNCSLVLDQLTAVDSAHYTCEVIRPEPWGPIKQVHSVRVQYGPTVKTIPEDGFVEVRKGEYVDIGCEASGSPEPTISWEKNGATMQLLEHRSRMRFKAEHRQLAGVYQCVVANGVGDAVEGTITVTIEDAPVAEAVASSVHTALGLRAALAVRLQPSAPPARAAWFMGGRSVRTDDRVIQIVQDGIHQLIFRTVRLSDLGNYTFRAENKLGMVDVAIRLTAVPNTASFKIDAVLNRPSANSYTLIWEVDSYSTIIEYNLWLRPYYARPTPDSSDGFTTEQPQNRWSKIVVPGDINDGPIHSASYTVRGLTPSTVYEAIVTSRNRFGWSKPSAILHFATDPPVNNNRRPSTIDYSETPILEDLETERSQNSTQAQISERNSMTDASARETPSLIAILCSILVFLKAILS</sequence>
<feature type="domain" description="Fibronectin type-III" evidence="5">
    <location>
        <begin position="296"/>
        <end position="411"/>
    </location>
</feature>
<dbReference type="PROSITE" id="PS50853">
    <property type="entry name" value="FN3"/>
    <property type="match status" value="1"/>
</dbReference>
<dbReference type="GO" id="GO:0043025">
    <property type="term" value="C:neuronal cell body"/>
    <property type="evidence" value="ECO:0007669"/>
    <property type="project" value="TreeGrafter"/>
</dbReference>
<protein>
    <submittedName>
        <fullName evidence="6">(diamondback moth) hypothetical protein</fullName>
    </submittedName>
</protein>
<dbReference type="InterPro" id="IPR003961">
    <property type="entry name" value="FN3_dom"/>
</dbReference>
<evidence type="ECO:0000256" key="3">
    <source>
        <dbReference type="SAM" id="MobiDB-lite"/>
    </source>
</evidence>
<gene>
    <name evidence="6" type="ORF">PLXY2_LOCUS6029</name>
</gene>
<dbReference type="GO" id="GO:0007156">
    <property type="term" value="P:homophilic cell adhesion via plasma membrane adhesion molecules"/>
    <property type="evidence" value="ECO:0007669"/>
    <property type="project" value="TreeGrafter"/>
</dbReference>
<dbReference type="InterPro" id="IPR007110">
    <property type="entry name" value="Ig-like_dom"/>
</dbReference>
<evidence type="ECO:0000313" key="7">
    <source>
        <dbReference type="Proteomes" id="UP000653454"/>
    </source>
</evidence>
<dbReference type="InterPro" id="IPR013783">
    <property type="entry name" value="Ig-like_fold"/>
</dbReference>
<dbReference type="SMART" id="SM00409">
    <property type="entry name" value="IG"/>
    <property type="match status" value="3"/>
</dbReference>
<keyword evidence="2" id="KW-0393">Immunoglobulin domain</keyword>
<feature type="compositionally biased region" description="Polar residues" evidence="3">
    <location>
        <begin position="437"/>
        <end position="453"/>
    </location>
</feature>
<dbReference type="PANTHER" id="PTHR45080">
    <property type="entry name" value="CONTACTIN 5"/>
    <property type="match status" value="1"/>
</dbReference>
<name>A0A8S4ELB3_PLUXY</name>
<keyword evidence="7" id="KW-1185">Reference proteome</keyword>
<keyword evidence="1" id="KW-0677">Repeat</keyword>
<dbReference type="PANTHER" id="PTHR45080:SF4">
    <property type="entry name" value="GH03113P"/>
    <property type="match status" value="1"/>
</dbReference>
<reference evidence="6" key="1">
    <citation type="submission" date="2020-11" db="EMBL/GenBank/DDBJ databases">
        <authorList>
            <person name="Whiteford S."/>
        </authorList>
    </citation>
    <scope>NUCLEOTIDE SEQUENCE</scope>
</reference>
<dbReference type="GO" id="GO:0005886">
    <property type="term" value="C:plasma membrane"/>
    <property type="evidence" value="ECO:0007669"/>
    <property type="project" value="TreeGrafter"/>
</dbReference>
<dbReference type="InterPro" id="IPR036116">
    <property type="entry name" value="FN3_sf"/>
</dbReference>
<dbReference type="GO" id="GO:0050808">
    <property type="term" value="P:synapse organization"/>
    <property type="evidence" value="ECO:0007669"/>
    <property type="project" value="TreeGrafter"/>
</dbReference>
<dbReference type="SUPFAM" id="SSF49265">
    <property type="entry name" value="Fibronectin type III"/>
    <property type="match status" value="1"/>
</dbReference>
<comment type="caution">
    <text evidence="6">The sequence shown here is derived from an EMBL/GenBank/DDBJ whole genome shotgun (WGS) entry which is preliminary data.</text>
</comment>
<dbReference type="CDD" id="cd00063">
    <property type="entry name" value="FN3"/>
    <property type="match status" value="1"/>
</dbReference>
<evidence type="ECO:0000259" key="5">
    <source>
        <dbReference type="PROSITE" id="PS50853"/>
    </source>
</evidence>
<dbReference type="SMART" id="SM00408">
    <property type="entry name" value="IGc2"/>
    <property type="match status" value="1"/>
</dbReference>
<dbReference type="InterPro" id="IPR003598">
    <property type="entry name" value="Ig_sub2"/>
</dbReference>
<dbReference type="Pfam" id="PF00041">
    <property type="entry name" value="fn3"/>
    <property type="match status" value="1"/>
</dbReference>